<dbReference type="InterPro" id="IPR015422">
    <property type="entry name" value="PyrdxlP-dep_Trfase_small"/>
</dbReference>
<dbReference type="InterPro" id="IPR005814">
    <property type="entry name" value="Aminotrans_3"/>
</dbReference>
<keyword evidence="4" id="KW-0032">Aminotransferase</keyword>
<keyword evidence="4" id="KW-0808">Transferase</keyword>
<name>A0AAU8IU03_9ACTN</name>
<dbReference type="KEGG" id="stac:ABII15_17990"/>
<gene>
    <name evidence="4" type="ORF">ABII15_17990</name>
</gene>
<dbReference type="InterPro" id="IPR015421">
    <property type="entry name" value="PyrdxlP-dep_Trfase_major"/>
</dbReference>
<dbReference type="PANTHER" id="PTHR43094">
    <property type="entry name" value="AMINOTRANSFERASE"/>
    <property type="match status" value="1"/>
</dbReference>
<dbReference type="InterPro" id="IPR015424">
    <property type="entry name" value="PyrdxlP-dep_Trfase"/>
</dbReference>
<evidence type="ECO:0000256" key="1">
    <source>
        <dbReference type="ARBA" id="ARBA00008954"/>
    </source>
</evidence>
<dbReference type="GO" id="GO:0005829">
    <property type="term" value="C:cytosol"/>
    <property type="evidence" value="ECO:0007669"/>
    <property type="project" value="TreeGrafter"/>
</dbReference>
<dbReference type="NCBIfam" id="NF004718">
    <property type="entry name" value="PRK06062.1"/>
    <property type="match status" value="1"/>
</dbReference>
<accession>A0AAU8IU03</accession>
<dbReference type="Gene3D" id="3.40.640.10">
    <property type="entry name" value="Type I PLP-dependent aspartate aminotransferase-like (Major domain)"/>
    <property type="match status" value="1"/>
</dbReference>
<evidence type="ECO:0000256" key="3">
    <source>
        <dbReference type="RuleBase" id="RU003560"/>
    </source>
</evidence>
<keyword evidence="2 3" id="KW-0663">Pyridoxal phosphate</keyword>
<evidence type="ECO:0000256" key="2">
    <source>
        <dbReference type="ARBA" id="ARBA00022898"/>
    </source>
</evidence>
<protein>
    <submittedName>
        <fullName evidence="4">Aspartate aminotransferase family protein</fullName>
    </submittedName>
</protein>
<evidence type="ECO:0000313" key="4">
    <source>
        <dbReference type="EMBL" id="XCJ71741.1"/>
    </source>
</evidence>
<dbReference type="CDD" id="cd00610">
    <property type="entry name" value="OAT_like"/>
    <property type="match status" value="1"/>
</dbReference>
<dbReference type="GO" id="GO:0030170">
    <property type="term" value="F:pyridoxal phosphate binding"/>
    <property type="evidence" value="ECO:0007669"/>
    <property type="project" value="InterPro"/>
</dbReference>
<dbReference type="SUPFAM" id="SSF53383">
    <property type="entry name" value="PLP-dependent transferases"/>
    <property type="match status" value="1"/>
</dbReference>
<sequence>MTPQPNPQVGAAVKAADRAHVFHSWSAQELIDPLAVAGAEGSYFWDYDGNRYLDFTSGLVYTNIGYQHPKVVAAIQEQAAKMTTFAPAFAVESRSEAARLIAERTPGDLDKIFFTNGGADAVEHALRMARLHTGRPKVLSAYRSYHGGTQQAINVTGDPRRWANDSGSAGVVRFWAPFLYRSRFYAETEEQECARALEHLESTIRFEGPSTIAAIILETVPGTAGIMLPPEGYLAGVRELCDKYGIVFVLDEVMAGFGRTGKWFAADLYDVVPDLMTFAKGVNSGYVPLGGVAISGAIAETFAQRPYPGGLTYSGHPLACAAAVATINAMEEEGIVEQAARTGAEIIEPALRELTERHPSVGEVRGVGMFWALDLVRDKETREPLVPYNAAGADNTPMAAFGAAAKKSGLWPFINMNRTHVVPPLNITEAEAKEGLAALDAALSVADEYTV</sequence>
<dbReference type="GO" id="GO:0008483">
    <property type="term" value="F:transaminase activity"/>
    <property type="evidence" value="ECO:0007669"/>
    <property type="project" value="UniProtKB-KW"/>
</dbReference>
<dbReference type="Gene3D" id="3.90.1150.10">
    <property type="entry name" value="Aspartate Aminotransferase, domain 1"/>
    <property type="match status" value="1"/>
</dbReference>
<dbReference type="RefSeq" id="WP_353943342.1">
    <property type="nucleotide sequence ID" value="NZ_CP159534.1"/>
</dbReference>
<comment type="similarity">
    <text evidence="1 3">Belongs to the class-III pyridoxal-phosphate-dependent aminotransferase family.</text>
</comment>
<dbReference type="EMBL" id="CP159534">
    <property type="protein sequence ID" value="XCJ71741.1"/>
    <property type="molecule type" value="Genomic_DNA"/>
</dbReference>
<dbReference type="Pfam" id="PF00202">
    <property type="entry name" value="Aminotran_3"/>
    <property type="match status" value="1"/>
</dbReference>
<proteinExistence type="inferred from homology"/>
<reference evidence="4" key="1">
    <citation type="submission" date="2024-06" db="EMBL/GenBank/DDBJ databases">
        <title>Streptomyces sp. strain HUAS MG91 genome sequences.</title>
        <authorList>
            <person name="Mo P."/>
        </authorList>
    </citation>
    <scope>NUCLEOTIDE SEQUENCE</scope>
    <source>
        <strain evidence="4">HUAS MG91</strain>
    </source>
</reference>
<dbReference type="AlphaFoldDB" id="A0AAU8IU03"/>
<dbReference type="PROSITE" id="PS00600">
    <property type="entry name" value="AA_TRANSFER_CLASS_3"/>
    <property type="match status" value="1"/>
</dbReference>
<dbReference type="PANTHER" id="PTHR43094:SF1">
    <property type="entry name" value="AMINOTRANSFERASE CLASS-III"/>
    <property type="match status" value="1"/>
</dbReference>
<dbReference type="InterPro" id="IPR049704">
    <property type="entry name" value="Aminotrans_3_PPA_site"/>
</dbReference>
<organism evidence="4">
    <name type="scientific">Streptomyces tabacisoli</name>
    <dbReference type="NCBI Taxonomy" id="3156398"/>
    <lineage>
        <taxon>Bacteria</taxon>
        <taxon>Bacillati</taxon>
        <taxon>Actinomycetota</taxon>
        <taxon>Actinomycetes</taxon>
        <taxon>Kitasatosporales</taxon>
        <taxon>Streptomycetaceae</taxon>
        <taxon>Streptomyces</taxon>
    </lineage>
</organism>